<organism evidence="2 3">
    <name type="scientific">Curvibacter microcysteis</name>
    <dbReference type="NCBI Taxonomy" id="3026419"/>
    <lineage>
        <taxon>Bacteria</taxon>
        <taxon>Pseudomonadati</taxon>
        <taxon>Pseudomonadota</taxon>
        <taxon>Betaproteobacteria</taxon>
        <taxon>Burkholderiales</taxon>
        <taxon>Comamonadaceae</taxon>
        <taxon>Curvibacter</taxon>
    </lineage>
</organism>
<protein>
    <recommendedName>
        <fullName evidence="4">TIGR03016 family PEP-CTERM system-associated outer membrane protein</fullName>
    </recommendedName>
</protein>
<feature type="signal peptide" evidence="1">
    <location>
        <begin position="1"/>
        <end position="34"/>
    </location>
</feature>
<evidence type="ECO:0000256" key="1">
    <source>
        <dbReference type="SAM" id="SignalP"/>
    </source>
</evidence>
<name>A0ABT5ME20_9BURK</name>
<keyword evidence="3" id="KW-1185">Reference proteome</keyword>
<comment type="caution">
    <text evidence="2">The sequence shown here is derived from an EMBL/GenBank/DDBJ whole genome shotgun (WGS) entry which is preliminary data.</text>
</comment>
<proteinExistence type="predicted"/>
<evidence type="ECO:0008006" key="4">
    <source>
        <dbReference type="Google" id="ProtNLM"/>
    </source>
</evidence>
<evidence type="ECO:0000313" key="3">
    <source>
        <dbReference type="Proteomes" id="UP001528672"/>
    </source>
</evidence>
<evidence type="ECO:0000313" key="2">
    <source>
        <dbReference type="EMBL" id="MDD0814833.1"/>
    </source>
</evidence>
<accession>A0ABT5ME20</accession>
<dbReference type="Proteomes" id="UP001528672">
    <property type="component" value="Unassembled WGS sequence"/>
</dbReference>
<reference evidence="2 3" key="1">
    <citation type="submission" date="2023-02" db="EMBL/GenBank/DDBJ databases">
        <title>Bacterial whole genome sequence for Curvibacter sp. HBC28.</title>
        <authorList>
            <person name="Le V."/>
            <person name="Ko S.-R."/>
            <person name="Ahn C.-Y."/>
            <person name="Oh H.-M."/>
        </authorList>
    </citation>
    <scope>NUCLEOTIDE SEQUENCE [LARGE SCALE GENOMIC DNA]</scope>
    <source>
        <strain evidence="2 3">HBC28</strain>
    </source>
</reference>
<gene>
    <name evidence="2" type="ORF">PSQ39_09355</name>
</gene>
<keyword evidence="1" id="KW-0732">Signal</keyword>
<feature type="chain" id="PRO_5047060454" description="TIGR03016 family PEP-CTERM system-associated outer membrane protein" evidence="1">
    <location>
        <begin position="35"/>
        <end position="424"/>
    </location>
</feature>
<dbReference type="EMBL" id="JAQSIO010000003">
    <property type="protein sequence ID" value="MDD0814833.1"/>
    <property type="molecule type" value="Genomic_DNA"/>
</dbReference>
<sequence length="424" mass="47246">MLLLPCFAARSRPLVRASAVAVACALVWCAPAQAVVEVAVQLDSSWANDSNPLRLSDRNTTPGVTRQSDSVMSVDVRAALIAPLLSDSTRLEINAALGRRQYQSQNQLDHEARQFESRLVWEASPLLRGRVAYATDERLYQPQNAVQVVRDLVRQQTTSSEVALRATPELELPLTLERISVRHDAAQNQYLDRNDNAVQLALRHLSPLGSTLTVGQRRLSVDYPNRSAADVAVLDDRYHDQLSFVDVDWAYSPLTRFGARVGHLQRSYQNLGPNNFGLTVANLRGTYQHSPMSRVDVEWFRQVYDSATPSTLYYLASGVRLGLGWRWSELTRLRALASHERQQNQPGALGAIPRQPDNQLTRIGGSLDYSLARGWRAYVEGSRDRYASVAGGAVIAQNVLRLGLEYTYESLAGTAERGRLVRRP</sequence>